<name>A0AAN7M8G0_TRANT</name>
<keyword evidence="2" id="KW-1133">Transmembrane helix</keyword>
<accession>A0AAN7M8G0</accession>
<gene>
    <name evidence="3" type="ORF">SAY86_021301</name>
</gene>
<dbReference type="AlphaFoldDB" id="A0AAN7M8G0"/>
<keyword evidence="4" id="KW-1185">Reference proteome</keyword>
<dbReference type="EMBL" id="JAXQNO010000003">
    <property type="protein sequence ID" value="KAK4800814.1"/>
    <property type="molecule type" value="Genomic_DNA"/>
</dbReference>
<keyword evidence="2" id="KW-0812">Transmembrane</keyword>
<sequence>MTFNYRDKSLKRESAKVDEISTVLKLMSHDLARPTLHQQLRRLAWAALRLVLLARMLSGWFVGLLLILVGPFPEKHKRQCHENCYGSNQPDHDDPGQGMVGGRGHARHPEVGASTMSPGL</sequence>
<feature type="region of interest" description="Disordered" evidence="1">
    <location>
        <begin position="83"/>
        <end position="120"/>
    </location>
</feature>
<evidence type="ECO:0000256" key="2">
    <source>
        <dbReference type="SAM" id="Phobius"/>
    </source>
</evidence>
<dbReference type="Proteomes" id="UP001346149">
    <property type="component" value="Unassembled WGS sequence"/>
</dbReference>
<feature type="transmembrane region" description="Helical" evidence="2">
    <location>
        <begin position="43"/>
        <end position="69"/>
    </location>
</feature>
<organism evidence="3 4">
    <name type="scientific">Trapa natans</name>
    <name type="common">Water chestnut</name>
    <dbReference type="NCBI Taxonomy" id="22666"/>
    <lineage>
        <taxon>Eukaryota</taxon>
        <taxon>Viridiplantae</taxon>
        <taxon>Streptophyta</taxon>
        <taxon>Embryophyta</taxon>
        <taxon>Tracheophyta</taxon>
        <taxon>Spermatophyta</taxon>
        <taxon>Magnoliopsida</taxon>
        <taxon>eudicotyledons</taxon>
        <taxon>Gunneridae</taxon>
        <taxon>Pentapetalae</taxon>
        <taxon>rosids</taxon>
        <taxon>malvids</taxon>
        <taxon>Myrtales</taxon>
        <taxon>Lythraceae</taxon>
        <taxon>Trapa</taxon>
    </lineage>
</organism>
<evidence type="ECO:0000313" key="3">
    <source>
        <dbReference type="EMBL" id="KAK4800814.1"/>
    </source>
</evidence>
<protein>
    <submittedName>
        <fullName evidence="3">Uncharacterized protein</fullName>
    </submittedName>
</protein>
<keyword evidence="2" id="KW-0472">Membrane</keyword>
<proteinExistence type="predicted"/>
<reference evidence="3 4" key="1">
    <citation type="journal article" date="2023" name="Hortic Res">
        <title>Pangenome of water caltrop reveals structural variations and asymmetric subgenome divergence after allopolyploidization.</title>
        <authorList>
            <person name="Zhang X."/>
            <person name="Chen Y."/>
            <person name="Wang L."/>
            <person name="Yuan Y."/>
            <person name="Fang M."/>
            <person name="Shi L."/>
            <person name="Lu R."/>
            <person name="Comes H.P."/>
            <person name="Ma Y."/>
            <person name="Chen Y."/>
            <person name="Huang G."/>
            <person name="Zhou Y."/>
            <person name="Zheng Z."/>
            <person name="Qiu Y."/>
        </authorList>
    </citation>
    <scope>NUCLEOTIDE SEQUENCE [LARGE SCALE GENOMIC DNA]</scope>
    <source>
        <strain evidence="3">F231</strain>
    </source>
</reference>
<evidence type="ECO:0000313" key="4">
    <source>
        <dbReference type="Proteomes" id="UP001346149"/>
    </source>
</evidence>
<evidence type="ECO:0000256" key="1">
    <source>
        <dbReference type="SAM" id="MobiDB-lite"/>
    </source>
</evidence>
<comment type="caution">
    <text evidence="3">The sequence shown here is derived from an EMBL/GenBank/DDBJ whole genome shotgun (WGS) entry which is preliminary data.</text>
</comment>